<dbReference type="SMART" id="SM00849">
    <property type="entry name" value="Lactamase_B"/>
    <property type="match status" value="1"/>
</dbReference>
<dbReference type="AlphaFoldDB" id="A0A1G1ZSX6"/>
<feature type="domain" description="Metallo-beta-lactamase" evidence="2">
    <location>
        <begin position="13"/>
        <end position="227"/>
    </location>
</feature>
<evidence type="ECO:0000313" key="5">
    <source>
        <dbReference type="Proteomes" id="UP000177690"/>
    </source>
</evidence>
<dbReference type="GO" id="GO:0004521">
    <property type="term" value="F:RNA endonuclease activity"/>
    <property type="evidence" value="ECO:0007669"/>
    <property type="project" value="TreeGrafter"/>
</dbReference>
<comment type="caution">
    <text evidence="4">The sequence shown here is derived from an EMBL/GenBank/DDBJ whole genome shotgun (WGS) entry which is preliminary data.</text>
</comment>
<dbReference type="InterPro" id="IPR050698">
    <property type="entry name" value="MBL"/>
</dbReference>
<dbReference type="Gene3D" id="3.60.15.10">
    <property type="entry name" value="Ribonuclease Z/Hydroxyacylglutathione hydrolase-like"/>
    <property type="match status" value="1"/>
</dbReference>
<name>A0A1G1ZSX6_9BACT</name>
<dbReference type="EMBL" id="MHJL01000015">
    <property type="protein sequence ID" value="OGY67828.1"/>
    <property type="molecule type" value="Genomic_DNA"/>
</dbReference>
<dbReference type="SUPFAM" id="SSF56281">
    <property type="entry name" value="Metallo-hydrolase/oxidoreductase"/>
    <property type="match status" value="1"/>
</dbReference>
<protein>
    <recommendedName>
        <fullName evidence="6">MBL fold hydrolase</fullName>
    </recommendedName>
</protein>
<accession>A0A1G1ZSX6</accession>
<dbReference type="SMART" id="SM01027">
    <property type="entry name" value="Beta-Casp"/>
    <property type="match status" value="1"/>
</dbReference>
<dbReference type="PANTHER" id="PTHR11203:SF37">
    <property type="entry name" value="INTEGRATOR COMPLEX SUBUNIT 11"/>
    <property type="match status" value="1"/>
</dbReference>
<dbReference type="InterPro" id="IPR036866">
    <property type="entry name" value="RibonucZ/Hydroxyglut_hydro"/>
</dbReference>
<dbReference type="STRING" id="1798409.A3I24_01490"/>
<feature type="domain" description="Beta-Casp" evidence="3">
    <location>
        <begin position="239"/>
        <end position="364"/>
    </location>
</feature>
<dbReference type="InterPro" id="IPR001279">
    <property type="entry name" value="Metallo-B-lactamas"/>
</dbReference>
<sequence>MRITFHGGAGTVTGANYLLESAGDKILVDCGLHQGGGFSEKQNWEDFPYNPKEIAAVFVTHAHIDHTGLLPKLVKQGFHGKIYSTPPTRAFAQELLLDSEHILMQEAERFKKAPIYGVRDVEELMAKWDGVEYHVPFRVGSFTITFYNAGHILGSSFILIESEGRRIIFSGDLGNSPAPIIGSRENFTEHVDYCLIESTYGDRIHENVDMRKEIIEDLIEDTVKAGGVLMIPAFAMERSQELLFELNELAEHGRIPRIPIFVDSPLAIKLTEVYKKYESYFDQETRQIIKGGDSIFSFPGLKMTPTTDESKAINDVKPPKVIIAGSGMSHAGRILHHERRYLSDPKSTLLIVGYQAQGSLGRLILDGAKSVKMFGEEVPVRCRIVSASGYSAHADQPQLLSWLKPMKFSLKRVFVVQGEEQSSLVLAQKIRDELAVDADIPKSGEAIDLV</sequence>
<dbReference type="CDD" id="cd16295">
    <property type="entry name" value="TTHA0252-CPSF-like_MBL-fold"/>
    <property type="match status" value="1"/>
</dbReference>
<dbReference type="Pfam" id="PF10996">
    <property type="entry name" value="Beta-Casp"/>
    <property type="match status" value="1"/>
</dbReference>
<dbReference type="InterPro" id="IPR022712">
    <property type="entry name" value="Beta_Casp"/>
</dbReference>
<gene>
    <name evidence="4" type="ORF">A3I24_01490</name>
</gene>
<dbReference type="Pfam" id="PF00753">
    <property type="entry name" value="Lactamase_B"/>
    <property type="match status" value="1"/>
</dbReference>
<dbReference type="Proteomes" id="UP000177690">
    <property type="component" value="Unassembled WGS sequence"/>
</dbReference>
<proteinExistence type="predicted"/>
<dbReference type="PANTHER" id="PTHR11203">
    <property type="entry name" value="CLEAVAGE AND POLYADENYLATION SPECIFICITY FACTOR FAMILY MEMBER"/>
    <property type="match status" value="1"/>
</dbReference>
<dbReference type="InterPro" id="IPR011108">
    <property type="entry name" value="RMMBL"/>
</dbReference>
<dbReference type="GO" id="GO:0016787">
    <property type="term" value="F:hydrolase activity"/>
    <property type="evidence" value="ECO:0007669"/>
    <property type="project" value="UniProtKB-KW"/>
</dbReference>
<evidence type="ECO:0000313" key="4">
    <source>
        <dbReference type="EMBL" id="OGY67828.1"/>
    </source>
</evidence>
<keyword evidence="1" id="KW-0378">Hydrolase</keyword>
<dbReference type="Pfam" id="PF07521">
    <property type="entry name" value="RMMBL"/>
    <property type="match status" value="1"/>
</dbReference>
<reference evidence="4 5" key="1">
    <citation type="journal article" date="2016" name="Nat. Commun.">
        <title>Thousands of microbial genomes shed light on interconnected biogeochemical processes in an aquifer system.</title>
        <authorList>
            <person name="Anantharaman K."/>
            <person name="Brown C.T."/>
            <person name="Hug L.A."/>
            <person name="Sharon I."/>
            <person name="Castelle C.J."/>
            <person name="Probst A.J."/>
            <person name="Thomas B.C."/>
            <person name="Singh A."/>
            <person name="Wilkins M.J."/>
            <person name="Karaoz U."/>
            <person name="Brodie E.L."/>
            <person name="Williams K.H."/>
            <person name="Hubbard S.S."/>
            <person name="Banfield J.F."/>
        </authorList>
    </citation>
    <scope>NUCLEOTIDE SEQUENCE [LARGE SCALE GENOMIC DNA]</scope>
</reference>
<evidence type="ECO:0008006" key="6">
    <source>
        <dbReference type="Google" id="ProtNLM"/>
    </source>
</evidence>
<dbReference type="Gene3D" id="3.40.50.10890">
    <property type="match status" value="1"/>
</dbReference>
<evidence type="ECO:0000259" key="2">
    <source>
        <dbReference type="SMART" id="SM00849"/>
    </source>
</evidence>
<organism evidence="4 5">
    <name type="scientific">Candidatus Harrisonbacteria bacterium RIFCSPLOWO2_02_FULL_41_13b</name>
    <dbReference type="NCBI Taxonomy" id="1798409"/>
    <lineage>
        <taxon>Bacteria</taxon>
        <taxon>Candidatus Harrisoniibacteriota</taxon>
    </lineage>
</organism>
<evidence type="ECO:0000256" key="1">
    <source>
        <dbReference type="ARBA" id="ARBA00022801"/>
    </source>
</evidence>
<evidence type="ECO:0000259" key="3">
    <source>
        <dbReference type="SMART" id="SM01027"/>
    </source>
</evidence>